<reference evidence="1 2" key="1">
    <citation type="journal article" date="2019" name="Microbiol. Resour. Announc.">
        <title>Draft Genome Sequence of Comamonas testosteroni TA441, a Bacterium That Has a Cryptic Phenol Degradation Gene Cluster.</title>
        <authorList>
            <person name="Arai H."/>
            <person name="Ishii M."/>
        </authorList>
    </citation>
    <scope>NUCLEOTIDE SEQUENCE [LARGE SCALE GENOMIC DNA]</scope>
    <source>
        <strain evidence="1 2">TA441</strain>
    </source>
</reference>
<comment type="caution">
    <text evidence="1">The sequence shown here is derived from an EMBL/GenBank/DDBJ whole genome shotgun (WGS) entry which is preliminary data.</text>
</comment>
<gene>
    <name evidence="1" type="ORF">CTTA_4934</name>
</gene>
<dbReference type="AlphaFoldDB" id="A0A5A7MLS4"/>
<evidence type="ECO:0008006" key="3">
    <source>
        <dbReference type="Google" id="ProtNLM"/>
    </source>
</evidence>
<evidence type="ECO:0000313" key="2">
    <source>
        <dbReference type="Proteomes" id="UP000323105"/>
    </source>
</evidence>
<dbReference type="RefSeq" id="WP_202980803.1">
    <property type="nucleotide sequence ID" value="NZ_BKBW01000021.1"/>
</dbReference>
<dbReference type="Proteomes" id="UP000323105">
    <property type="component" value="Unassembled WGS sequence"/>
</dbReference>
<dbReference type="NCBIfam" id="TIGR04387">
    <property type="entry name" value="capsid_maj_N4"/>
    <property type="match status" value="1"/>
</dbReference>
<evidence type="ECO:0000313" key="1">
    <source>
        <dbReference type="EMBL" id="GEQ77929.1"/>
    </source>
</evidence>
<name>A0A5A7MLS4_COMTE</name>
<proteinExistence type="predicted"/>
<accession>A0A5A7MLS4</accession>
<sequence length="374" mass="40831">MRTLIGVNDPQAVKKWASLMAVAINKESYWSRKFVGNGKDSRLPIQRIDDLQQGAGDEVTVDLLMPINQEPIIGDETLEGKEAPLKYYTDRLRIDQVRGGADLGSRMTKKRTLRDLRSDAKRAGTDWWKRLQDELYFIYLSGSRGHGSGFVWSASNPFFQVNPLTAPDSQHILFGGAATSKASLTTGDTFKLRLIDKAVAKAETMGGDGTDELSMIPVSIEGGSHYICLMHTYQADAMRQDAGTGGWLDIQKAAAAAEGNKNPIFQGTLGMYNDVVLHKHRNVIRFNDYGAGSNVNAARALLLGAQAALIAYGDNETGTRFRWTEVSKDHGNSVAIGTHAIMGVKKATYKSKDGNVQRDFGVMALDTANTDPNA</sequence>
<dbReference type="InterPro" id="IPR025267">
    <property type="entry name" value="ORF017-like"/>
</dbReference>
<organism evidence="1 2">
    <name type="scientific">Comamonas testosteroni</name>
    <name type="common">Pseudomonas testosteroni</name>
    <dbReference type="NCBI Taxonomy" id="285"/>
    <lineage>
        <taxon>Bacteria</taxon>
        <taxon>Pseudomonadati</taxon>
        <taxon>Pseudomonadota</taxon>
        <taxon>Betaproteobacteria</taxon>
        <taxon>Burkholderiales</taxon>
        <taxon>Comamonadaceae</taxon>
        <taxon>Comamonas</taxon>
    </lineage>
</organism>
<dbReference type="EMBL" id="BKBW01000021">
    <property type="protein sequence ID" value="GEQ77929.1"/>
    <property type="molecule type" value="Genomic_DNA"/>
</dbReference>
<dbReference type="Pfam" id="PF13252">
    <property type="entry name" value="Phage_capsid_3"/>
    <property type="match status" value="1"/>
</dbReference>
<protein>
    <recommendedName>
        <fullName evidence="3">N4-gp56 family major capsid protein</fullName>
    </recommendedName>
</protein>